<gene>
    <name evidence="3" type="ordered locus">RGE_16530</name>
</gene>
<feature type="chain" id="PRO_5003628045" evidence="2">
    <location>
        <begin position="42"/>
        <end position="177"/>
    </location>
</feature>
<evidence type="ECO:0000313" key="3">
    <source>
        <dbReference type="EMBL" id="BAL94994.1"/>
    </source>
</evidence>
<evidence type="ECO:0000256" key="1">
    <source>
        <dbReference type="SAM" id="Phobius"/>
    </source>
</evidence>
<dbReference type="Gene3D" id="1.25.40.10">
    <property type="entry name" value="Tetratricopeptide repeat domain"/>
    <property type="match status" value="1"/>
</dbReference>
<dbReference type="Proteomes" id="UP000007883">
    <property type="component" value="Chromosome"/>
</dbReference>
<keyword evidence="1" id="KW-0472">Membrane</keyword>
<organism evidence="3 4">
    <name type="scientific">Rubrivivax gelatinosus (strain NBRC 100245 / IL144)</name>
    <dbReference type="NCBI Taxonomy" id="983917"/>
    <lineage>
        <taxon>Bacteria</taxon>
        <taxon>Pseudomonadati</taxon>
        <taxon>Pseudomonadota</taxon>
        <taxon>Betaproteobacteria</taxon>
        <taxon>Burkholderiales</taxon>
        <taxon>Sphaerotilaceae</taxon>
        <taxon>Rubrivivax</taxon>
    </lineage>
</organism>
<accession>I0HPQ7</accession>
<dbReference type="AlphaFoldDB" id="I0HPQ7"/>
<dbReference type="PROSITE" id="PS51257">
    <property type="entry name" value="PROKAR_LIPOPROTEIN"/>
    <property type="match status" value="1"/>
</dbReference>
<dbReference type="eggNOG" id="COG0457">
    <property type="taxonomic scope" value="Bacteria"/>
</dbReference>
<name>I0HPQ7_RUBGI</name>
<protein>
    <submittedName>
        <fullName evidence="3">TPR repeat protein</fullName>
    </submittedName>
</protein>
<dbReference type="STRING" id="983917.RGE_16530"/>
<dbReference type="RefSeq" id="WP_014427858.1">
    <property type="nucleotide sequence ID" value="NC_017075.1"/>
</dbReference>
<sequence>MATAARPTPSRLHRLCLPATVLLAAACALLVHVAAAQPAAAATLEQVDRSVQAGHLDEARRQLGRVLQAHPDDAQAHYVDAELLARQGLFGPAQDELSAARRLAPGLPFARPDAVRALDLQLERLGSTHAAAPPPAPASDAVIPLSLLLAVAAGGLVAWALMRLARQTSVSTGVSKR</sequence>
<dbReference type="PATRIC" id="fig|983917.3.peg.1616"/>
<keyword evidence="2" id="KW-0732">Signal</keyword>
<proteinExistence type="predicted"/>
<feature type="transmembrane region" description="Helical" evidence="1">
    <location>
        <begin position="141"/>
        <end position="161"/>
    </location>
</feature>
<dbReference type="InterPro" id="IPR011990">
    <property type="entry name" value="TPR-like_helical_dom_sf"/>
</dbReference>
<dbReference type="HOGENOM" id="CLU_1516823_0_0_4"/>
<evidence type="ECO:0000313" key="4">
    <source>
        <dbReference type="Proteomes" id="UP000007883"/>
    </source>
</evidence>
<dbReference type="KEGG" id="rge:RGE_16530"/>
<keyword evidence="4" id="KW-1185">Reference proteome</keyword>
<feature type="signal peptide" evidence="2">
    <location>
        <begin position="1"/>
        <end position="41"/>
    </location>
</feature>
<keyword evidence="1" id="KW-0812">Transmembrane</keyword>
<evidence type="ECO:0000256" key="2">
    <source>
        <dbReference type="SAM" id="SignalP"/>
    </source>
</evidence>
<reference evidence="3 4" key="1">
    <citation type="journal article" date="2012" name="J. Bacteriol.">
        <title>Complete genome sequence of phototrophic betaproteobacterium Rubrivivax gelatinosus IL144.</title>
        <authorList>
            <person name="Nagashima S."/>
            <person name="Kamimura A."/>
            <person name="Shimizu T."/>
            <person name="Nakamura-isaki S."/>
            <person name="Aono E."/>
            <person name="Sakamoto K."/>
            <person name="Ichikawa N."/>
            <person name="Nakazawa H."/>
            <person name="Sekine M."/>
            <person name="Yamazaki S."/>
            <person name="Fujita N."/>
            <person name="Shimada K."/>
            <person name="Hanada S."/>
            <person name="Nagashima K.V.P."/>
        </authorList>
    </citation>
    <scope>NUCLEOTIDE SEQUENCE [LARGE SCALE GENOMIC DNA]</scope>
    <source>
        <strain evidence="4">NBRC 100245 / IL144</strain>
    </source>
</reference>
<dbReference type="SUPFAM" id="SSF48452">
    <property type="entry name" value="TPR-like"/>
    <property type="match status" value="1"/>
</dbReference>
<keyword evidence="1" id="KW-1133">Transmembrane helix</keyword>
<dbReference type="EMBL" id="AP012320">
    <property type="protein sequence ID" value="BAL94994.1"/>
    <property type="molecule type" value="Genomic_DNA"/>
</dbReference>